<evidence type="ECO:0000256" key="1">
    <source>
        <dbReference type="ARBA" id="ARBA00004305"/>
    </source>
</evidence>
<dbReference type="Gene3D" id="3.90.20.20">
    <property type="match status" value="1"/>
</dbReference>
<feature type="region of interest" description="Disordered" evidence="6">
    <location>
        <begin position="82"/>
        <end position="125"/>
    </location>
</feature>
<dbReference type="FunFam" id="2.30.22.10:FF:000002">
    <property type="entry name" value="GrpE protein homolog"/>
    <property type="match status" value="1"/>
</dbReference>
<organism evidence="7 8">
    <name type="scientific">Chloropicon roscoffensis</name>
    <dbReference type="NCBI Taxonomy" id="1461544"/>
    <lineage>
        <taxon>Eukaryota</taxon>
        <taxon>Viridiplantae</taxon>
        <taxon>Chlorophyta</taxon>
        <taxon>Chloropicophyceae</taxon>
        <taxon>Chloropicales</taxon>
        <taxon>Chloropicaceae</taxon>
        <taxon>Chloropicon</taxon>
    </lineage>
</organism>
<evidence type="ECO:0000313" key="8">
    <source>
        <dbReference type="Proteomes" id="UP001472866"/>
    </source>
</evidence>
<dbReference type="GO" id="GO:0006457">
    <property type="term" value="P:protein folding"/>
    <property type="evidence" value="ECO:0007669"/>
    <property type="project" value="InterPro"/>
</dbReference>
<dbReference type="InterPro" id="IPR013805">
    <property type="entry name" value="GrpE_CC"/>
</dbReference>
<dbReference type="Proteomes" id="UP001472866">
    <property type="component" value="Chromosome 15"/>
</dbReference>
<dbReference type="GO" id="GO:0000774">
    <property type="term" value="F:adenyl-nucleotide exchange factor activity"/>
    <property type="evidence" value="ECO:0007669"/>
    <property type="project" value="InterPro"/>
</dbReference>
<evidence type="ECO:0000256" key="5">
    <source>
        <dbReference type="SAM" id="Coils"/>
    </source>
</evidence>
<proteinExistence type="inferred from homology"/>
<accession>A0AAX4PJI8</accession>
<dbReference type="HAMAP" id="MF_01151">
    <property type="entry name" value="GrpE"/>
    <property type="match status" value="1"/>
</dbReference>
<protein>
    <submittedName>
        <fullName evidence="7">GrpE nucleotide exchange factor</fullName>
    </submittedName>
</protein>
<dbReference type="AlphaFoldDB" id="A0AAX4PJI8"/>
<dbReference type="SUPFAM" id="SSF58014">
    <property type="entry name" value="Coiled-coil domain of nucleotide exchange factor GrpE"/>
    <property type="match status" value="1"/>
</dbReference>
<dbReference type="PANTHER" id="PTHR21237">
    <property type="entry name" value="GRPE PROTEIN"/>
    <property type="match status" value="1"/>
</dbReference>
<dbReference type="InterPro" id="IPR000740">
    <property type="entry name" value="GrpE"/>
</dbReference>
<dbReference type="EMBL" id="CP151515">
    <property type="protein sequence ID" value="WZN66372.1"/>
    <property type="molecule type" value="Genomic_DNA"/>
</dbReference>
<dbReference type="InterPro" id="IPR009012">
    <property type="entry name" value="GrpE_head"/>
</dbReference>
<evidence type="ECO:0000256" key="4">
    <source>
        <dbReference type="RuleBase" id="RU004478"/>
    </source>
</evidence>
<dbReference type="Gene3D" id="2.30.22.10">
    <property type="entry name" value="Head domain of nucleotide exchange factor GrpE"/>
    <property type="match status" value="1"/>
</dbReference>
<dbReference type="CDD" id="cd00446">
    <property type="entry name" value="GrpE"/>
    <property type="match status" value="1"/>
</dbReference>
<keyword evidence="3" id="KW-0143">Chaperone</keyword>
<dbReference type="GO" id="GO:0001405">
    <property type="term" value="C:PAM complex, Tim23 associated import motor"/>
    <property type="evidence" value="ECO:0007669"/>
    <property type="project" value="TreeGrafter"/>
</dbReference>
<feature type="compositionally biased region" description="Acidic residues" evidence="6">
    <location>
        <begin position="105"/>
        <end position="119"/>
    </location>
</feature>
<evidence type="ECO:0000256" key="3">
    <source>
        <dbReference type="ARBA" id="ARBA00023186"/>
    </source>
</evidence>
<comment type="subcellular location">
    <subcellularLocation>
        <location evidence="1">Mitochondrion matrix</location>
    </subcellularLocation>
</comment>
<dbReference type="PANTHER" id="PTHR21237:SF23">
    <property type="entry name" value="GRPE PROTEIN HOMOLOG, MITOCHONDRIAL"/>
    <property type="match status" value="1"/>
</dbReference>
<dbReference type="GO" id="GO:0042803">
    <property type="term" value="F:protein homodimerization activity"/>
    <property type="evidence" value="ECO:0007669"/>
    <property type="project" value="InterPro"/>
</dbReference>
<dbReference type="GO" id="GO:0030150">
    <property type="term" value="P:protein import into mitochondrial matrix"/>
    <property type="evidence" value="ECO:0007669"/>
    <property type="project" value="TreeGrafter"/>
</dbReference>
<feature type="coiled-coil region" evidence="5">
    <location>
        <begin position="148"/>
        <end position="205"/>
    </location>
</feature>
<dbReference type="GO" id="GO:0051087">
    <property type="term" value="F:protein-folding chaperone binding"/>
    <property type="evidence" value="ECO:0007669"/>
    <property type="project" value="InterPro"/>
</dbReference>
<name>A0AAX4PJI8_9CHLO</name>
<dbReference type="Pfam" id="PF01025">
    <property type="entry name" value="GrpE"/>
    <property type="match status" value="1"/>
</dbReference>
<evidence type="ECO:0000313" key="7">
    <source>
        <dbReference type="EMBL" id="WZN66372.1"/>
    </source>
</evidence>
<dbReference type="SUPFAM" id="SSF51064">
    <property type="entry name" value="Head domain of nucleotide exchange factor GrpE"/>
    <property type="match status" value="1"/>
</dbReference>
<reference evidence="7 8" key="1">
    <citation type="submission" date="2024-03" db="EMBL/GenBank/DDBJ databases">
        <title>Complete genome sequence of the green alga Chloropicon roscoffensis RCC1871.</title>
        <authorList>
            <person name="Lemieux C."/>
            <person name="Pombert J.-F."/>
            <person name="Otis C."/>
            <person name="Turmel M."/>
        </authorList>
    </citation>
    <scope>NUCLEOTIDE SEQUENCE [LARGE SCALE GENOMIC DNA]</scope>
    <source>
        <strain evidence="7 8">RCC1871</strain>
    </source>
</reference>
<comment type="similarity">
    <text evidence="2 4">Belongs to the GrpE family.</text>
</comment>
<evidence type="ECO:0000256" key="2">
    <source>
        <dbReference type="ARBA" id="ARBA00009054"/>
    </source>
</evidence>
<sequence>MFGAALRKHSRVCSRALRLSRGYGRIASGIPSELDSTAREADATAFDARAGLVWWRPGSLADLGALGTPGSSRQLFGFSTQSAAEGEGKEKGEEETETSTAADQGAEENEAEAEEEAEAEGVSAEAHADLVAKCEALEATVAKMGGENADYKDKLIRTLADMENLRERTSRQVENSQKFAVQGFVKDLLDVSDNLERALQAVESDYLEQGGDGDLGGEGGEKAFGLLKSLHEGIAMTEKQMVSVLRKNGVERFDPTGEPFDPNLHEARFEVPVPDKAPGTVVVVTKVGYTLHDRVIRPAEVGVVPGEAS</sequence>
<dbReference type="GO" id="GO:0051082">
    <property type="term" value="F:unfolded protein binding"/>
    <property type="evidence" value="ECO:0007669"/>
    <property type="project" value="TreeGrafter"/>
</dbReference>
<dbReference type="PRINTS" id="PR00773">
    <property type="entry name" value="GRPEPROTEIN"/>
</dbReference>
<keyword evidence="8" id="KW-1185">Reference proteome</keyword>
<gene>
    <name evidence="7" type="ORF">HKI87_15g79370</name>
</gene>
<evidence type="ECO:0000256" key="6">
    <source>
        <dbReference type="SAM" id="MobiDB-lite"/>
    </source>
</evidence>
<keyword evidence="5" id="KW-0175">Coiled coil</keyword>